<dbReference type="EMBL" id="KY684083">
    <property type="protein sequence ID" value="ARF08932.1"/>
    <property type="molecule type" value="Genomic_DNA"/>
</dbReference>
<proteinExistence type="predicted"/>
<accession>A0A1V0SB54</accession>
<protein>
    <submittedName>
        <fullName evidence="1">Uncharacterized protein</fullName>
    </submittedName>
</protein>
<sequence length="137" mass="16263">MKNFEDIIKKGKYYYPANSHYMNDTKVICDRCFKNDITSSIGYDQLDLCLQCAEIVSNQMKNRELFVQSTKQKQKLETLTFMERSLFNPEVSHRPLMTGGQVLTKTNMEQAMFKPKTYMEQGMFRPKTKMMQDMYNY</sequence>
<name>A0A1V0SB54_9VIRU</name>
<reference evidence="1" key="1">
    <citation type="journal article" date="2017" name="Science">
        <title>Giant viruses with an expanded complement of translation system components.</title>
        <authorList>
            <person name="Schulz F."/>
            <person name="Yutin N."/>
            <person name="Ivanova N.N."/>
            <person name="Ortega D.R."/>
            <person name="Lee T.K."/>
            <person name="Vierheilig J."/>
            <person name="Daims H."/>
            <person name="Horn M."/>
            <person name="Wagner M."/>
            <person name="Jensen G.J."/>
            <person name="Kyrpides N.C."/>
            <person name="Koonin E.V."/>
            <person name="Woyke T."/>
        </authorList>
    </citation>
    <scope>NUCLEOTIDE SEQUENCE</scope>
    <source>
        <strain evidence="1">CTV1</strain>
    </source>
</reference>
<evidence type="ECO:0000313" key="1">
    <source>
        <dbReference type="EMBL" id="ARF08932.1"/>
    </source>
</evidence>
<organism evidence="1">
    <name type="scientific">Catovirus CTV1</name>
    <dbReference type="NCBI Taxonomy" id="1977631"/>
    <lineage>
        <taxon>Viruses</taxon>
        <taxon>Varidnaviria</taxon>
        <taxon>Bamfordvirae</taxon>
        <taxon>Nucleocytoviricota</taxon>
        <taxon>Megaviricetes</taxon>
        <taxon>Imitervirales</taxon>
        <taxon>Mimiviridae</taxon>
        <taxon>Klosneuvirinae</taxon>
        <taxon>Catovirus</taxon>
    </lineage>
</organism>
<gene>
    <name evidence="1" type="ORF">Catovirus_1_982</name>
</gene>